<accession>A0ACB9NX09</accession>
<comment type="caution">
    <text evidence="1">The sequence shown here is derived from an EMBL/GenBank/DDBJ whole genome shotgun (WGS) entry which is preliminary data.</text>
</comment>
<evidence type="ECO:0000313" key="2">
    <source>
        <dbReference type="Proteomes" id="UP001057402"/>
    </source>
</evidence>
<evidence type="ECO:0000313" key="1">
    <source>
        <dbReference type="EMBL" id="KAI4340641.1"/>
    </source>
</evidence>
<reference evidence="2" key="1">
    <citation type="journal article" date="2023" name="Front. Plant Sci.">
        <title>Chromosomal-level genome assembly of Melastoma candidum provides insights into trichome evolution.</title>
        <authorList>
            <person name="Zhong Y."/>
            <person name="Wu W."/>
            <person name="Sun C."/>
            <person name="Zou P."/>
            <person name="Liu Y."/>
            <person name="Dai S."/>
            <person name="Zhou R."/>
        </authorList>
    </citation>
    <scope>NUCLEOTIDE SEQUENCE [LARGE SCALE GENOMIC DNA]</scope>
</reference>
<name>A0ACB9NX09_9MYRT</name>
<keyword evidence="2" id="KW-1185">Reference proteome</keyword>
<proteinExistence type="predicted"/>
<dbReference type="EMBL" id="CM042886">
    <property type="protein sequence ID" value="KAI4340641.1"/>
    <property type="molecule type" value="Genomic_DNA"/>
</dbReference>
<protein>
    <submittedName>
        <fullName evidence="1">Uncharacterized protein</fullName>
    </submittedName>
</protein>
<sequence>MESKKKSSSSSSPVVHLKRLEFVRLAAIRAVVAVASLYNFAIRSSGPLKSTATTVEGSLTTLLRPVHDRVKGWPLHLLVFLDDKVDQAAHKFDVHAPPIAKKFAYQTWELIGKTSEKAHVLAQEAQTGGLHAAIRYAFAESKQVVLNQSVNAWEKLNEVPSLHMVADVATLSAAHWTKKYNDAVSCIRERGYPLSAHLPLVPVDEIAKAFKSAEKKKVETETLMSESG</sequence>
<dbReference type="Proteomes" id="UP001057402">
    <property type="component" value="Chromosome 7"/>
</dbReference>
<organism evidence="1 2">
    <name type="scientific">Melastoma candidum</name>
    <dbReference type="NCBI Taxonomy" id="119954"/>
    <lineage>
        <taxon>Eukaryota</taxon>
        <taxon>Viridiplantae</taxon>
        <taxon>Streptophyta</taxon>
        <taxon>Embryophyta</taxon>
        <taxon>Tracheophyta</taxon>
        <taxon>Spermatophyta</taxon>
        <taxon>Magnoliopsida</taxon>
        <taxon>eudicotyledons</taxon>
        <taxon>Gunneridae</taxon>
        <taxon>Pentapetalae</taxon>
        <taxon>rosids</taxon>
        <taxon>malvids</taxon>
        <taxon>Myrtales</taxon>
        <taxon>Melastomataceae</taxon>
        <taxon>Melastomatoideae</taxon>
        <taxon>Melastomateae</taxon>
        <taxon>Melastoma</taxon>
    </lineage>
</organism>
<gene>
    <name evidence="1" type="ORF">MLD38_025454</name>
</gene>